<evidence type="ECO:0000256" key="4">
    <source>
        <dbReference type="ARBA" id="ARBA00071824"/>
    </source>
</evidence>
<protein>
    <recommendedName>
        <fullName evidence="4">Sporulation initiation inhibitor protein Soj</fullName>
    </recommendedName>
</protein>
<dbReference type="InterPro" id="IPR050678">
    <property type="entry name" value="DNA_Partitioning_ATPase"/>
</dbReference>
<evidence type="ECO:0000313" key="7">
    <source>
        <dbReference type="Proteomes" id="UP000433359"/>
    </source>
</evidence>
<comment type="similarity">
    <text evidence="1">Belongs to the ParA family.</text>
</comment>
<dbReference type="InterPro" id="IPR025669">
    <property type="entry name" value="AAA_dom"/>
</dbReference>
<accession>A0A6N7YL21</accession>
<dbReference type="Gene3D" id="3.40.50.300">
    <property type="entry name" value="P-loop containing nucleotide triphosphate hydrolases"/>
    <property type="match status" value="1"/>
</dbReference>
<dbReference type="PANTHER" id="PTHR13696:SF99">
    <property type="entry name" value="COBYRINIC ACID AC-DIAMIDE SYNTHASE"/>
    <property type="match status" value="1"/>
</dbReference>
<comment type="subunit">
    <text evidence="3">Dimerizes in the presence of ATP but not ADP; ATP-binding is required for double-stranded (ds)DNA-binding. Interacts with DnaA.</text>
</comment>
<dbReference type="InterPro" id="IPR027417">
    <property type="entry name" value="P-loop_NTPase"/>
</dbReference>
<dbReference type="CDD" id="cd02042">
    <property type="entry name" value="ParAB_family"/>
    <property type="match status" value="1"/>
</dbReference>
<gene>
    <name evidence="6" type="ORF">FYJ25_12315</name>
</gene>
<dbReference type="SUPFAM" id="SSF52540">
    <property type="entry name" value="P-loop containing nucleoside triphosphate hydrolases"/>
    <property type="match status" value="1"/>
</dbReference>
<dbReference type="Proteomes" id="UP000433359">
    <property type="component" value="Unassembled WGS sequence"/>
</dbReference>
<evidence type="ECO:0000256" key="3">
    <source>
        <dbReference type="ARBA" id="ARBA00062323"/>
    </source>
</evidence>
<comment type="caution">
    <text evidence="6">The sequence shown here is derived from an EMBL/GenBank/DDBJ whole genome shotgun (WGS) entry which is preliminary data.</text>
</comment>
<dbReference type="PANTHER" id="PTHR13696">
    <property type="entry name" value="P-LOOP CONTAINING NUCLEOSIDE TRIPHOSPHATE HYDROLASE"/>
    <property type="match status" value="1"/>
</dbReference>
<dbReference type="EMBL" id="VULP01000031">
    <property type="protein sequence ID" value="MSU83090.1"/>
    <property type="molecule type" value="Genomic_DNA"/>
</dbReference>
<proteinExistence type="inferred from homology"/>
<organism evidence="6 7">
    <name type="scientific">Anaerobutyricum soehngenii</name>
    <dbReference type="NCBI Taxonomy" id="105843"/>
    <lineage>
        <taxon>Bacteria</taxon>
        <taxon>Bacillati</taxon>
        <taxon>Bacillota</taxon>
        <taxon>Clostridia</taxon>
        <taxon>Lachnospirales</taxon>
        <taxon>Lachnospiraceae</taxon>
        <taxon>Anaerobutyricum</taxon>
    </lineage>
</organism>
<evidence type="ECO:0000313" key="6">
    <source>
        <dbReference type="EMBL" id="MSU83090.1"/>
    </source>
</evidence>
<dbReference type="AlphaFoldDB" id="A0A6N7YL21"/>
<comment type="catalytic activity">
    <reaction evidence="2">
        <text>ATP + H2O = ADP + phosphate + H(+)</text>
        <dbReference type="Rhea" id="RHEA:13065"/>
        <dbReference type="ChEBI" id="CHEBI:15377"/>
        <dbReference type="ChEBI" id="CHEBI:15378"/>
        <dbReference type="ChEBI" id="CHEBI:30616"/>
        <dbReference type="ChEBI" id="CHEBI:43474"/>
        <dbReference type="ChEBI" id="CHEBI:456216"/>
    </reaction>
</comment>
<feature type="domain" description="AAA" evidence="5">
    <location>
        <begin position="3"/>
        <end position="183"/>
    </location>
</feature>
<dbReference type="Pfam" id="PF13614">
    <property type="entry name" value="AAA_31"/>
    <property type="match status" value="1"/>
</dbReference>
<evidence type="ECO:0000256" key="1">
    <source>
        <dbReference type="ARBA" id="ARBA00006976"/>
    </source>
</evidence>
<sequence>MCKVIAVTNQKGGVGKTTTTVNLGIGLAKEGKKVLLIDADPQGSLTASLGYVEPDDLGTTLATIMLAVINEEEIKPEDGILHHEENVDLLPANIELSALEVTLGNVMSREMIMKDYIEMMRERYDYILIDCMPSLGMMTINALVASDAVLIPVQAAYLPVKGLQQLIKTISMVKKRLNRKLQIMGILLTMVDFRTNYAKDISTMLHVTYGSKITIFENVIPLSVKAAETSAEGISIYAHCPRSKVSNAYKSLTQEVLENEK</sequence>
<reference evidence="6 7" key="1">
    <citation type="submission" date="2019-08" db="EMBL/GenBank/DDBJ databases">
        <title>In-depth cultivation of the pig gut microbiome towards novel bacterial diversity and tailored functional studies.</title>
        <authorList>
            <person name="Wylensek D."/>
            <person name="Hitch T.C.A."/>
            <person name="Clavel T."/>
        </authorList>
    </citation>
    <scope>NUCLEOTIDE SEQUENCE [LARGE SCALE GENOMIC DNA]</scope>
    <source>
        <strain evidence="6 7">BSM-383-APC-4H</strain>
    </source>
</reference>
<dbReference type="RefSeq" id="WP_154432766.1">
    <property type="nucleotide sequence ID" value="NZ_VULP01000031.1"/>
</dbReference>
<name>A0A6N7YL21_9FIRM</name>
<evidence type="ECO:0000259" key="5">
    <source>
        <dbReference type="Pfam" id="PF13614"/>
    </source>
</evidence>
<evidence type="ECO:0000256" key="2">
    <source>
        <dbReference type="ARBA" id="ARBA00049360"/>
    </source>
</evidence>
<dbReference type="FunFam" id="3.40.50.300:FF:000285">
    <property type="entry name" value="Sporulation initiation inhibitor Soj"/>
    <property type="match status" value="1"/>
</dbReference>